<dbReference type="AlphaFoldDB" id="A0A087T3X8"/>
<evidence type="ECO:0000313" key="2">
    <source>
        <dbReference type="EMBL" id="KFM59817.1"/>
    </source>
</evidence>
<accession>A0A087T3X8</accession>
<evidence type="ECO:0000313" key="3">
    <source>
        <dbReference type="Proteomes" id="UP000054359"/>
    </source>
</evidence>
<reference evidence="2 3" key="1">
    <citation type="submission" date="2013-11" db="EMBL/GenBank/DDBJ databases">
        <title>Genome sequencing of Stegodyphus mimosarum.</title>
        <authorList>
            <person name="Bechsgaard J."/>
        </authorList>
    </citation>
    <scope>NUCLEOTIDE SEQUENCE [LARGE SCALE GENOMIC DNA]</scope>
</reference>
<protein>
    <submittedName>
        <fullName evidence="2">Uncharacterized protein</fullName>
    </submittedName>
</protein>
<dbReference type="Proteomes" id="UP000054359">
    <property type="component" value="Unassembled WGS sequence"/>
</dbReference>
<feature type="region of interest" description="Disordered" evidence="1">
    <location>
        <begin position="21"/>
        <end position="40"/>
    </location>
</feature>
<organism evidence="2 3">
    <name type="scientific">Stegodyphus mimosarum</name>
    <name type="common">African social velvet spider</name>
    <dbReference type="NCBI Taxonomy" id="407821"/>
    <lineage>
        <taxon>Eukaryota</taxon>
        <taxon>Metazoa</taxon>
        <taxon>Ecdysozoa</taxon>
        <taxon>Arthropoda</taxon>
        <taxon>Chelicerata</taxon>
        <taxon>Arachnida</taxon>
        <taxon>Araneae</taxon>
        <taxon>Araneomorphae</taxon>
        <taxon>Entelegynae</taxon>
        <taxon>Eresoidea</taxon>
        <taxon>Eresidae</taxon>
        <taxon>Stegodyphus</taxon>
    </lineage>
</organism>
<proteinExistence type="predicted"/>
<feature type="non-terminal residue" evidence="2">
    <location>
        <position position="40"/>
    </location>
</feature>
<name>A0A087T3X8_STEMI</name>
<dbReference type="EMBL" id="KK113283">
    <property type="protein sequence ID" value="KFM59817.1"/>
    <property type="molecule type" value="Genomic_DNA"/>
</dbReference>
<evidence type="ECO:0000256" key="1">
    <source>
        <dbReference type="SAM" id="MobiDB-lite"/>
    </source>
</evidence>
<gene>
    <name evidence="2" type="ORF">X975_06470</name>
</gene>
<keyword evidence="3" id="KW-1185">Reference proteome</keyword>
<dbReference type="OrthoDB" id="6433014at2759"/>
<sequence length="40" mass="4543">MMQPEGYGSIPMDLHISQQGYHPYYRKGHEDSPGPPIVQT</sequence>